<accession>A0A7X1LVW6</accession>
<evidence type="ECO:0000313" key="1">
    <source>
        <dbReference type="EMBL" id="MBC2869816.1"/>
    </source>
</evidence>
<sequence>MIDIGDKPLCGNHGGPMGFQVMSNLMRTGDYDDKLRAPGRATSMHAQSWTARLLAVQQTSVDIST</sequence>
<comment type="caution">
    <text evidence="1">The sequence shown here is derived from an EMBL/GenBank/DDBJ whole genome shotgun (WGS) entry which is preliminary data.</text>
</comment>
<evidence type="ECO:0000313" key="2">
    <source>
        <dbReference type="Proteomes" id="UP000517694"/>
    </source>
</evidence>
<dbReference type="AlphaFoldDB" id="A0A7X1LVW6"/>
<proteinExistence type="predicted"/>
<dbReference type="Proteomes" id="UP000517694">
    <property type="component" value="Unassembled WGS sequence"/>
</dbReference>
<gene>
    <name evidence="1" type="ORF">H1R13_34155</name>
</gene>
<reference evidence="1 2" key="1">
    <citation type="submission" date="2020-08" db="EMBL/GenBank/DDBJ databases">
        <title>Whole-Genome Sequence of French Clinical Streptomyces mexicanus Strain Q0842.</title>
        <authorList>
            <person name="Boxberger M."/>
            <person name="La Scola B."/>
        </authorList>
    </citation>
    <scope>NUCLEOTIDE SEQUENCE [LARGE SCALE GENOMIC DNA]</scope>
    <source>
        <strain evidence="1 2">Marseille-Q0842</strain>
    </source>
</reference>
<protein>
    <submittedName>
        <fullName evidence="1">Uncharacterized protein</fullName>
    </submittedName>
</protein>
<dbReference type="EMBL" id="JACMHY010000022">
    <property type="protein sequence ID" value="MBC2869816.1"/>
    <property type="molecule type" value="Genomic_DNA"/>
</dbReference>
<dbReference type="RefSeq" id="WP_185948452.1">
    <property type="nucleotide sequence ID" value="NZ_JACMHY010000022.1"/>
</dbReference>
<organism evidence="1 2">
    <name type="scientific">Streptomyces mexicanus</name>
    <dbReference type="NCBI Taxonomy" id="178566"/>
    <lineage>
        <taxon>Bacteria</taxon>
        <taxon>Bacillati</taxon>
        <taxon>Actinomycetota</taxon>
        <taxon>Actinomycetes</taxon>
        <taxon>Kitasatosporales</taxon>
        <taxon>Streptomycetaceae</taxon>
        <taxon>Streptomyces</taxon>
    </lineage>
</organism>
<name>A0A7X1LVW6_9ACTN</name>
<keyword evidence="2" id="KW-1185">Reference proteome</keyword>